<dbReference type="Proteomes" id="UP000689129">
    <property type="component" value="Unassembled WGS sequence"/>
</dbReference>
<dbReference type="EMBL" id="JAEMWZ010000059">
    <property type="protein sequence ID" value="KAG7139327.1"/>
    <property type="molecule type" value="Genomic_DNA"/>
</dbReference>
<gene>
    <name evidence="1" type="ORF">HYQ45_003633</name>
</gene>
<evidence type="ECO:0000313" key="1">
    <source>
        <dbReference type="EMBL" id="KAG7139327.1"/>
    </source>
</evidence>
<evidence type="ECO:0000313" key="2">
    <source>
        <dbReference type="Proteomes" id="UP000689129"/>
    </source>
</evidence>
<protein>
    <submittedName>
        <fullName evidence="1">Uncharacterized protein</fullName>
    </submittedName>
</protein>
<dbReference type="AlphaFoldDB" id="A0A8I2ZXT6"/>
<name>A0A8I2ZXT6_VERLO</name>
<comment type="caution">
    <text evidence="1">The sequence shown here is derived from an EMBL/GenBank/DDBJ whole genome shotgun (WGS) entry which is preliminary data.</text>
</comment>
<sequence length="166" mass="18297">MTRSMIRLRRLPAPPAERKMWAFCSHHSAYETSKPLAALLSHESDCPSAARADEPIIHVYKGSNRSSDADISTSDTTVAVAAVAERKGSPGRCALGAIDGTYVASVKGHGRPRRVSMFSRFPPVRTAKRGRGIVEEREEPMMKADAYGVQQAFRALCALRFPLRIW</sequence>
<reference evidence="1" key="1">
    <citation type="journal article" date="2021" name="Mol. Plant Pathol.">
        <title>A 20-kb lineage-specific genomic region tames virulence in pathogenic amphidiploid Verticillium longisporum.</title>
        <authorList>
            <person name="Harting R."/>
            <person name="Starke J."/>
            <person name="Kusch H."/>
            <person name="Poggeler S."/>
            <person name="Maurus I."/>
            <person name="Schluter R."/>
            <person name="Landesfeind M."/>
            <person name="Bulla I."/>
            <person name="Nowrousian M."/>
            <person name="de Jonge R."/>
            <person name="Stahlhut G."/>
            <person name="Hoff K.J."/>
            <person name="Asshauer K.P."/>
            <person name="Thurmer A."/>
            <person name="Stanke M."/>
            <person name="Daniel R."/>
            <person name="Morgenstern B."/>
            <person name="Thomma B.P.H.J."/>
            <person name="Kronstad J.W."/>
            <person name="Braus-Stromeyer S.A."/>
            <person name="Braus G.H."/>
        </authorList>
    </citation>
    <scope>NUCLEOTIDE SEQUENCE</scope>
    <source>
        <strain evidence="1">Vl32</strain>
    </source>
</reference>
<proteinExistence type="predicted"/>
<organism evidence="1 2">
    <name type="scientific">Verticillium longisporum</name>
    <name type="common">Verticillium dahliae var. longisporum</name>
    <dbReference type="NCBI Taxonomy" id="100787"/>
    <lineage>
        <taxon>Eukaryota</taxon>
        <taxon>Fungi</taxon>
        <taxon>Dikarya</taxon>
        <taxon>Ascomycota</taxon>
        <taxon>Pezizomycotina</taxon>
        <taxon>Sordariomycetes</taxon>
        <taxon>Hypocreomycetidae</taxon>
        <taxon>Glomerellales</taxon>
        <taxon>Plectosphaerellaceae</taxon>
        <taxon>Verticillium</taxon>
    </lineage>
</organism>
<accession>A0A8I2ZXT6</accession>